<comment type="subcellular location">
    <subcellularLocation>
        <location evidence="1">Periplasm</location>
    </subcellularLocation>
</comment>
<reference evidence="9 10" key="1">
    <citation type="submission" date="2018-10" db="EMBL/GenBank/DDBJ databases">
        <authorList>
            <person name="Chen W.-M."/>
        </authorList>
    </citation>
    <scope>NUCLEOTIDE SEQUENCE [LARGE SCALE GENOMIC DNA]</scope>
    <source>
        <strain evidence="9 10">THS-13</strain>
    </source>
</reference>
<dbReference type="PANTHER" id="PTHR30368">
    <property type="entry name" value="SULFATE-BINDING PROTEIN"/>
    <property type="match status" value="1"/>
</dbReference>
<dbReference type="AlphaFoldDB" id="A0A3N0V0E7"/>
<dbReference type="InParanoid" id="A0A3N0V0E7"/>
<dbReference type="RefSeq" id="WP_123212990.1">
    <property type="nucleotide sequence ID" value="NZ_RJVO01000010.1"/>
</dbReference>
<name>A0A3N0V0E7_9GAMM</name>
<dbReference type="NCBIfam" id="TIGR00971">
    <property type="entry name" value="3a0106s03"/>
    <property type="match status" value="1"/>
</dbReference>
<dbReference type="GO" id="GO:0140104">
    <property type="term" value="F:molecular carrier activity"/>
    <property type="evidence" value="ECO:0007669"/>
    <property type="project" value="InterPro"/>
</dbReference>
<feature type="chain" id="PRO_5018264531" description="Sulfate-binding protein" evidence="8">
    <location>
        <begin position="26"/>
        <end position="336"/>
    </location>
</feature>
<keyword evidence="5" id="KW-0574">Periplasm</keyword>
<dbReference type="NCBIfam" id="NF008022">
    <property type="entry name" value="PRK10752.1"/>
    <property type="match status" value="1"/>
</dbReference>
<dbReference type="EMBL" id="RJVO01000010">
    <property type="protein sequence ID" value="ROH85981.1"/>
    <property type="molecule type" value="Genomic_DNA"/>
</dbReference>
<keyword evidence="10" id="KW-1185">Reference proteome</keyword>
<dbReference type="NCBIfam" id="NF008106">
    <property type="entry name" value="PRK10852.1"/>
    <property type="match status" value="1"/>
</dbReference>
<comment type="function">
    <text evidence="6">This protein specifically binds sulfate and is involved in its transmembrane transport.</text>
</comment>
<dbReference type="Pfam" id="PF13531">
    <property type="entry name" value="SBP_bac_11"/>
    <property type="match status" value="1"/>
</dbReference>
<organism evidence="9 10">
    <name type="scientific">Stagnimonas aquatica</name>
    <dbReference type="NCBI Taxonomy" id="2689987"/>
    <lineage>
        <taxon>Bacteria</taxon>
        <taxon>Pseudomonadati</taxon>
        <taxon>Pseudomonadota</taxon>
        <taxon>Gammaproteobacteria</taxon>
        <taxon>Nevskiales</taxon>
        <taxon>Nevskiaceae</taxon>
        <taxon>Stagnimonas</taxon>
    </lineage>
</organism>
<proteinExistence type="inferred from homology"/>
<dbReference type="CDD" id="cd01005">
    <property type="entry name" value="PBP2_CysP"/>
    <property type="match status" value="1"/>
</dbReference>
<dbReference type="InterPro" id="IPR000957">
    <property type="entry name" value="Sulphate/thiosulphate-bd_CS"/>
</dbReference>
<keyword evidence="4 8" id="KW-0732">Signal</keyword>
<evidence type="ECO:0000256" key="3">
    <source>
        <dbReference type="ARBA" id="ARBA00022448"/>
    </source>
</evidence>
<dbReference type="PROSITE" id="PS00401">
    <property type="entry name" value="PROK_SULFATE_BIND_1"/>
    <property type="match status" value="1"/>
</dbReference>
<evidence type="ECO:0000256" key="7">
    <source>
        <dbReference type="ARBA" id="ARBA00041180"/>
    </source>
</evidence>
<dbReference type="Gene3D" id="3.40.190.10">
    <property type="entry name" value="Periplasmic binding protein-like II"/>
    <property type="match status" value="2"/>
</dbReference>
<evidence type="ECO:0000313" key="10">
    <source>
        <dbReference type="Proteomes" id="UP000282106"/>
    </source>
</evidence>
<dbReference type="GO" id="GO:1902358">
    <property type="term" value="P:sulfate transmembrane transport"/>
    <property type="evidence" value="ECO:0007669"/>
    <property type="project" value="InterPro"/>
</dbReference>
<keyword evidence="3" id="KW-0813">Transport</keyword>
<protein>
    <recommendedName>
        <fullName evidence="7">Sulfate-binding protein</fullName>
    </recommendedName>
</protein>
<evidence type="ECO:0000256" key="6">
    <source>
        <dbReference type="ARBA" id="ARBA00037097"/>
    </source>
</evidence>
<feature type="signal peptide" evidence="8">
    <location>
        <begin position="1"/>
        <end position="25"/>
    </location>
</feature>
<gene>
    <name evidence="9" type="ORF">ED208_16285</name>
</gene>
<dbReference type="InterPro" id="IPR005669">
    <property type="entry name" value="Thiosulph/SO4-bd"/>
</dbReference>
<sequence length="336" mass="36598">MRTLKTLLKPLLIVTAGLGFGQALAAEPLLNVSYDVARGVYKDFNPAFAADWKAKTGQEIKIEQSHGGSSKQARAVIDGLQADVVTMNNPLDIDAIAERAGLLPKDWQKKLPNNSAPSWSAILFVVRKGNPKGIKDWNDLVKPGVKLVIPNPKTSGNGRYSYLAAWEYAKRQPGGSEASAKDFVSRLFANVPVLDTGGRGATTTFAQRDIGDVLLTFENEVRLIKEELGPEKFDVVIPSLTVRADNPVAVVEKYAARKGNAALARAYLEYHYSDAGQEIFAKNDLRPSNEAVLKKYAANLPPLNLFSVEQSYGSWAAAQKIHFADGALFDQIISAR</sequence>
<dbReference type="PANTHER" id="PTHR30368:SF2">
    <property type="entry name" value="SULFATE-BINDING PROTEIN"/>
    <property type="match status" value="1"/>
</dbReference>
<evidence type="ECO:0000256" key="4">
    <source>
        <dbReference type="ARBA" id="ARBA00022729"/>
    </source>
</evidence>
<evidence type="ECO:0000256" key="5">
    <source>
        <dbReference type="ARBA" id="ARBA00022764"/>
    </source>
</evidence>
<evidence type="ECO:0000256" key="1">
    <source>
        <dbReference type="ARBA" id="ARBA00004418"/>
    </source>
</evidence>
<comment type="caution">
    <text evidence="9">The sequence shown here is derived from an EMBL/GenBank/DDBJ whole genome shotgun (WGS) entry which is preliminary data.</text>
</comment>
<evidence type="ECO:0000256" key="8">
    <source>
        <dbReference type="SAM" id="SignalP"/>
    </source>
</evidence>
<accession>A0A3N0V0E7</accession>
<dbReference type="SUPFAM" id="SSF53850">
    <property type="entry name" value="Periplasmic binding protein-like II"/>
    <property type="match status" value="1"/>
</dbReference>
<dbReference type="Proteomes" id="UP000282106">
    <property type="component" value="Unassembled WGS sequence"/>
</dbReference>
<evidence type="ECO:0000256" key="2">
    <source>
        <dbReference type="ARBA" id="ARBA00006099"/>
    </source>
</evidence>
<dbReference type="GO" id="GO:0042597">
    <property type="term" value="C:periplasmic space"/>
    <property type="evidence" value="ECO:0007669"/>
    <property type="project" value="UniProtKB-SubCell"/>
</dbReference>
<evidence type="ECO:0000313" key="9">
    <source>
        <dbReference type="EMBL" id="ROH85981.1"/>
    </source>
</evidence>
<comment type="similarity">
    <text evidence="2">Belongs to the prokaryotic sulfate-binding protein family.</text>
</comment>